<dbReference type="AlphaFoldDB" id="A0A545W7M5"/>
<feature type="compositionally biased region" description="Polar residues" evidence="1">
    <location>
        <begin position="201"/>
        <end position="213"/>
    </location>
</feature>
<keyword evidence="3" id="KW-1185">Reference proteome</keyword>
<organism evidence="2 3">
    <name type="scientific">Cordyceps javanica</name>
    <dbReference type="NCBI Taxonomy" id="43265"/>
    <lineage>
        <taxon>Eukaryota</taxon>
        <taxon>Fungi</taxon>
        <taxon>Dikarya</taxon>
        <taxon>Ascomycota</taxon>
        <taxon>Pezizomycotina</taxon>
        <taxon>Sordariomycetes</taxon>
        <taxon>Hypocreomycetidae</taxon>
        <taxon>Hypocreales</taxon>
        <taxon>Cordycipitaceae</taxon>
        <taxon>Cordyceps</taxon>
    </lineage>
</organism>
<name>A0A545W7M5_9HYPO</name>
<dbReference type="OrthoDB" id="5151375at2759"/>
<feature type="region of interest" description="Disordered" evidence="1">
    <location>
        <begin position="197"/>
        <end position="239"/>
    </location>
</feature>
<dbReference type="STRING" id="43265.A0A545W7M5"/>
<gene>
    <name evidence="2" type="ORF">IF1G_02801</name>
</gene>
<protein>
    <submittedName>
        <fullName evidence="2">Uncharacterized protein</fullName>
    </submittedName>
</protein>
<reference evidence="2 3" key="1">
    <citation type="journal article" date="2019" name="Appl. Microbiol. Biotechnol.">
        <title>Genome sequence of Isaria javanica and comparative genome analysis insights into family S53 peptidase evolution in fungal entomopathogens.</title>
        <authorList>
            <person name="Lin R."/>
            <person name="Zhang X."/>
            <person name="Xin B."/>
            <person name="Zou M."/>
            <person name="Gao Y."/>
            <person name="Qin F."/>
            <person name="Hu Q."/>
            <person name="Xie B."/>
            <person name="Cheng X."/>
        </authorList>
    </citation>
    <scope>NUCLEOTIDE SEQUENCE [LARGE SCALE GENOMIC DNA]</scope>
    <source>
        <strain evidence="2 3">IJ1G</strain>
    </source>
</reference>
<comment type="caution">
    <text evidence="2">The sequence shown here is derived from an EMBL/GenBank/DDBJ whole genome shotgun (WGS) entry which is preliminary data.</text>
</comment>
<sequence>MDDLKTLLLNARDRLGCSGLRNLSDLAQMRLETLEKRIAGAQHQLTVRNTLSIYAAWLWKKAFCIVPKDLYLIIEKWCVYLWGIGCTREMARVAWTQAQTMLGPMTAAQIGSLHMKIGSAITNQFPTVSLTKRKHAVLEDTVGPDKQPVVEETNHQNVHLPPTKKHKASHIAKGVSASPFCQPVPIFPQSVPISKRDFLSLSPSNQDPNSHSLQDAGGRVKEESKAPRRRERLLLDIES</sequence>
<proteinExistence type="predicted"/>
<evidence type="ECO:0000313" key="2">
    <source>
        <dbReference type="EMBL" id="TQV98721.1"/>
    </source>
</evidence>
<dbReference type="EMBL" id="SPUK01000003">
    <property type="protein sequence ID" value="TQV98721.1"/>
    <property type="molecule type" value="Genomic_DNA"/>
</dbReference>
<dbReference type="Proteomes" id="UP000315783">
    <property type="component" value="Unassembled WGS sequence"/>
</dbReference>
<evidence type="ECO:0000256" key="1">
    <source>
        <dbReference type="SAM" id="MobiDB-lite"/>
    </source>
</evidence>
<accession>A0A545W7M5</accession>
<evidence type="ECO:0000313" key="3">
    <source>
        <dbReference type="Proteomes" id="UP000315783"/>
    </source>
</evidence>
<feature type="compositionally biased region" description="Basic and acidic residues" evidence="1">
    <location>
        <begin position="218"/>
        <end position="239"/>
    </location>
</feature>